<organism evidence="1 2">
    <name type="scientific">Georgenia yuyongxinii</name>
    <dbReference type="NCBI Taxonomy" id="2589797"/>
    <lineage>
        <taxon>Bacteria</taxon>
        <taxon>Bacillati</taxon>
        <taxon>Actinomycetota</taxon>
        <taxon>Actinomycetes</taxon>
        <taxon>Micrococcales</taxon>
        <taxon>Bogoriellaceae</taxon>
        <taxon>Georgenia</taxon>
    </lineage>
</organism>
<evidence type="ECO:0008006" key="3">
    <source>
        <dbReference type="Google" id="ProtNLM"/>
    </source>
</evidence>
<dbReference type="RefSeq" id="WP_139928495.1">
    <property type="nucleotide sequence ID" value="NZ_CP040915.1"/>
</dbReference>
<evidence type="ECO:0000313" key="1">
    <source>
        <dbReference type="EMBL" id="QDC24795.1"/>
    </source>
</evidence>
<dbReference type="KEGG" id="gyu:FE374_09375"/>
<name>A0A5B8C636_9MICO</name>
<sequence length="143" mass="15277">MGSTRIKGNKLALKFGSPAEDFWADATSVVLENEETSGDGVITFENAAQVDDSRQWFFTLSAIQSTAATSFWRYLWDNTGETVAFTYAPHGNADPTDSEPHFIGTCKIGPKPSVGGEASATGEYTFETRLDVVTGPTLDVGGA</sequence>
<reference evidence="1 2" key="1">
    <citation type="submission" date="2019-05" db="EMBL/GenBank/DDBJ databases">
        <title>Georgenia *** sp. nov., and Georgenia *** sp. nov., isolated from the intestinal contents of plateau pika (Ochotona curzoniae) in the Qinghai-Tibet plateau of China.</title>
        <authorList>
            <person name="Tian Z."/>
        </authorList>
    </citation>
    <scope>NUCLEOTIDE SEQUENCE [LARGE SCALE GENOMIC DNA]</scope>
    <source>
        <strain evidence="1 2">Z443</strain>
    </source>
</reference>
<dbReference type="Proteomes" id="UP000314616">
    <property type="component" value="Chromosome"/>
</dbReference>
<dbReference type="OrthoDB" id="3787252at2"/>
<accession>A0A5B8C636</accession>
<gene>
    <name evidence="1" type="ORF">FE374_09375</name>
</gene>
<dbReference type="EMBL" id="CP040915">
    <property type="protein sequence ID" value="QDC24795.1"/>
    <property type="molecule type" value="Genomic_DNA"/>
</dbReference>
<proteinExistence type="predicted"/>
<protein>
    <recommendedName>
        <fullName evidence="3">Phage tail protein</fullName>
    </recommendedName>
</protein>
<evidence type="ECO:0000313" key="2">
    <source>
        <dbReference type="Proteomes" id="UP000314616"/>
    </source>
</evidence>
<dbReference type="AlphaFoldDB" id="A0A5B8C636"/>